<dbReference type="RefSeq" id="WP_211429430.1">
    <property type="nucleotide sequence ID" value="NZ_CP072648.1"/>
</dbReference>
<accession>A0ABX8BEP3</accession>
<feature type="region of interest" description="Disordered" evidence="1">
    <location>
        <begin position="43"/>
        <end position="67"/>
    </location>
</feature>
<name>A0ABX8BEP3_9BACT</name>
<reference evidence="2 3" key="1">
    <citation type="submission" date="2021-03" db="EMBL/GenBank/DDBJ databases">
        <title>Genomic and phenotypic characterization of Chloracidobacterium isolates provides evidence for multiple species.</title>
        <authorList>
            <person name="Saini M.K."/>
            <person name="Costas A.M.G."/>
            <person name="Tank M."/>
            <person name="Bryant D.A."/>
        </authorList>
    </citation>
    <scope>NUCLEOTIDE SEQUENCE [LARGE SCALE GENOMIC DNA]</scope>
    <source>
        <strain evidence="2 3">BV2-C</strain>
    </source>
</reference>
<organism evidence="2 3">
    <name type="scientific">Chloracidobacterium validum</name>
    <dbReference type="NCBI Taxonomy" id="2821543"/>
    <lineage>
        <taxon>Bacteria</taxon>
        <taxon>Pseudomonadati</taxon>
        <taxon>Acidobacteriota</taxon>
        <taxon>Terriglobia</taxon>
        <taxon>Terriglobales</taxon>
        <taxon>Acidobacteriaceae</taxon>
        <taxon>Chloracidobacterium</taxon>
    </lineage>
</organism>
<gene>
    <name evidence="2" type="ORF">J8C06_03630</name>
</gene>
<keyword evidence="3" id="KW-1185">Reference proteome</keyword>
<dbReference type="Pfam" id="PF13370">
    <property type="entry name" value="Fer4_13"/>
    <property type="match status" value="1"/>
</dbReference>
<evidence type="ECO:0000313" key="3">
    <source>
        <dbReference type="Proteomes" id="UP000676506"/>
    </source>
</evidence>
<evidence type="ECO:0000256" key="1">
    <source>
        <dbReference type="SAM" id="MobiDB-lite"/>
    </source>
</evidence>
<proteinExistence type="predicted"/>
<sequence>MAQVQERFPENTHGPFDVDARRIDCDGCRSIVPEVFAHHDRRAPAYALRQPEPEDENRQTNATKRPWRLARLKPSATMASQKAPRLCKLT</sequence>
<evidence type="ECO:0000313" key="2">
    <source>
        <dbReference type="EMBL" id="QUW03540.1"/>
    </source>
</evidence>
<dbReference type="Proteomes" id="UP000676506">
    <property type="component" value="Chromosome 1"/>
</dbReference>
<protein>
    <submittedName>
        <fullName evidence="2">Ferredoxin</fullName>
    </submittedName>
</protein>
<dbReference type="EMBL" id="CP072648">
    <property type="protein sequence ID" value="QUW03540.1"/>
    <property type="molecule type" value="Genomic_DNA"/>
</dbReference>